<protein>
    <submittedName>
        <fullName evidence="10">Acyl-CoA dehydrogenase family protein</fullName>
    </submittedName>
</protein>
<reference evidence="11" key="1">
    <citation type="journal article" date="2019" name="Int. J. Syst. Evol. Microbiol.">
        <title>The Global Catalogue of Microorganisms (GCM) 10K type strain sequencing project: providing services to taxonomists for standard genome sequencing and annotation.</title>
        <authorList>
            <consortium name="The Broad Institute Genomics Platform"/>
            <consortium name="The Broad Institute Genome Sequencing Center for Infectious Disease"/>
            <person name="Wu L."/>
            <person name="Ma J."/>
        </authorList>
    </citation>
    <scope>NUCLEOTIDE SEQUENCE [LARGE SCALE GENOMIC DNA]</scope>
    <source>
        <strain evidence="11">JCM 17986</strain>
    </source>
</reference>
<organism evidence="10 11">
    <name type="scientific">Yinghuangia aomiensis</name>
    <dbReference type="NCBI Taxonomy" id="676205"/>
    <lineage>
        <taxon>Bacteria</taxon>
        <taxon>Bacillati</taxon>
        <taxon>Actinomycetota</taxon>
        <taxon>Actinomycetes</taxon>
        <taxon>Kitasatosporales</taxon>
        <taxon>Streptomycetaceae</taxon>
        <taxon>Yinghuangia</taxon>
    </lineage>
</organism>
<dbReference type="InterPro" id="IPR009075">
    <property type="entry name" value="AcylCo_DH/oxidase_C"/>
</dbReference>
<proteinExistence type="inferred from homology"/>
<accession>A0ABP9HJI8</accession>
<dbReference type="Gene3D" id="1.20.140.10">
    <property type="entry name" value="Butyryl-CoA Dehydrogenase, subunit A, domain 3"/>
    <property type="match status" value="1"/>
</dbReference>
<dbReference type="Pfam" id="PF02770">
    <property type="entry name" value="Acyl-CoA_dh_M"/>
    <property type="match status" value="1"/>
</dbReference>
<feature type="domain" description="Acyl-CoA oxidase/dehydrogenase middle" evidence="8">
    <location>
        <begin position="133"/>
        <end position="204"/>
    </location>
</feature>
<evidence type="ECO:0000256" key="3">
    <source>
        <dbReference type="ARBA" id="ARBA00022630"/>
    </source>
</evidence>
<dbReference type="InterPro" id="IPR013786">
    <property type="entry name" value="AcylCoA_DH/ox_N"/>
</dbReference>
<evidence type="ECO:0000256" key="4">
    <source>
        <dbReference type="ARBA" id="ARBA00022827"/>
    </source>
</evidence>
<keyword evidence="4 6" id="KW-0274">FAD</keyword>
<dbReference type="EMBL" id="BAABHS010000015">
    <property type="protein sequence ID" value="GAA4972425.1"/>
    <property type="molecule type" value="Genomic_DNA"/>
</dbReference>
<dbReference type="InterPro" id="IPR009100">
    <property type="entry name" value="AcylCoA_DH/oxidase_NM_dom_sf"/>
</dbReference>
<name>A0ABP9HJI8_9ACTN</name>
<comment type="similarity">
    <text evidence="2 6">Belongs to the acyl-CoA dehydrogenase family.</text>
</comment>
<keyword evidence="11" id="KW-1185">Reference proteome</keyword>
<evidence type="ECO:0000313" key="11">
    <source>
        <dbReference type="Proteomes" id="UP001500466"/>
    </source>
</evidence>
<dbReference type="InterPro" id="IPR046373">
    <property type="entry name" value="Acyl-CoA_Oxase/DH_mid-dom_sf"/>
</dbReference>
<feature type="domain" description="Acyl-CoA dehydrogenase/oxidase N-terminal" evidence="9">
    <location>
        <begin position="18"/>
        <end position="127"/>
    </location>
</feature>
<keyword evidence="5 6" id="KW-0560">Oxidoreductase</keyword>
<dbReference type="PANTHER" id="PTHR43884:SF20">
    <property type="entry name" value="ACYL-COA DEHYDROGENASE FADE28"/>
    <property type="match status" value="1"/>
</dbReference>
<feature type="domain" description="Acyl-CoA dehydrogenase/oxidase C-terminal" evidence="7">
    <location>
        <begin position="230"/>
        <end position="361"/>
    </location>
</feature>
<evidence type="ECO:0000259" key="9">
    <source>
        <dbReference type="Pfam" id="PF02771"/>
    </source>
</evidence>
<sequence length="383" mass="40087">MEANPSTGPATTPATTAEDREALRGTLRAFFAEHGAEDAVRRLMTAESGHDLAVWTLITRQLGLTALGLPEEYGGVGGPAELAVACREAGRALLGAPLLSTLLAGQAVLAGGDPAACADLLPRIADGTVTGTVAVAEPDGRWRSDAYATAARPAGGAWELHGTKTFVLDALTSDLIVAVARTDGGPGLFAVENASAAPGLTRRGLATLDLTRRQGRLDFAGTPARRLDRGDGAAAVGRVLDIAAVLLAAEQVGGARYVLEQTAEYARTRVQFGRPIGSFQAVKHKLADVLIRVESADSAAFGAVAAWEADDAELPLVAALAKAYCSEAYVHAAQEAVQVHGGIGFTWEHWAHLYLKRARSTHELFEAPRVHRERMAGLLVNTP</sequence>
<dbReference type="PANTHER" id="PTHR43884">
    <property type="entry name" value="ACYL-COA DEHYDROGENASE"/>
    <property type="match status" value="1"/>
</dbReference>
<dbReference type="RefSeq" id="WP_345677241.1">
    <property type="nucleotide sequence ID" value="NZ_BAABHS010000015.1"/>
</dbReference>
<gene>
    <name evidence="10" type="ORF">GCM10023205_43220</name>
</gene>
<dbReference type="InterPro" id="IPR037069">
    <property type="entry name" value="AcylCoA_DH/ox_N_sf"/>
</dbReference>
<dbReference type="Proteomes" id="UP001500466">
    <property type="component" value="Unassembled WGS sequence"/>
</dbReference>
<evidence type="ECO:0000256" key="5">
    <source>
        <dbReference type="ARBA" id="ARBA00023002"/>
    </source>
</evidence>
<dbReference type="Pfam" id="PF00441">
    <property type="entry name" value="Acyl-CoA_dh_1"/>
    <property type="match status" value="1"/>
</dbReference>
<evidence type="ECO:0000256" key="2">
    <source>
        <dbReference type="ARBA" id="ARBA00009347"/>
    </source>
</evidence>
<evidence type="ECO:0000256" key="1">
    <source>
        <dbReference type="ARBA" id="ARBA00001974"/>
    </source>
</evidence>
<dbReference type="Gene3D" id="2.40.110.10">
    <property type="entry name" value="Butyryl-CoA Dehydrogenase, subunit A, domain 2"/>
    <property type="match status" value="1"/>
</dbReference>
<comment type="caution">
    <text evidence="10">The sequence shown here is derived from an EMBL/GenBank/DDBJ whole genome shotgun (WGS) entry which is preliminary data.</text>
</comment>
<evidence type="ECO:0000313" key="10">
    <source>
        <dbReference type="EMBL" id="GAA4972425.1"/>
    </source>
</evidence>
<dbReference type="SUPFAM" id="SSF47203">
    <property type="entry name" value="Acyl-CoA dehydrogenase C-terminal domain-like"/>
    <property type="match status" value="1"/>
</dbReference>
<comment type="cofactor">
    <cofactor evidence="1 6">
        <name>FAD</name>
        <dbReference type="ChEBI" id="CHEBI:57692"/>
    </cofactor>
</comment>
<evidence type="ECO:0000256" key="6">
    <source>
        <dbReference type="RuleBase" id="RU362125"/>
    </source>
</evidence>
<dbReference type="InterPro" id="IPR036250">
    <property type="entry name" value="AcylCo_DH-like_C"/>
</dbReference>
<dbReference type="CDD" id="cd00567">
    <property type="entry name" value="ACAD"/>
    <property type="match status" value="1"/>
</dbReference>
<dbReference type="SUPFAM" id="SSF56645">
    <property type="entry name" value="Acyl-CoA dehydrogenase NM domain-like"/>
    <property type="match status" value="1"/>
</dbReference>
<dbReference type="Gene3D" id="1.10.540.10">
    <property type="entry name" value="Acyl-CoA dehydrogenase/oxidase, N-terminal domain"/>
    <property type="match status" value="1"/>
</dbReference>
<evidence type="ECO:0000259" key="8">
    <source>
        <dbReference type="Pfam" id="PF02770"/>
    </source>
</evidence>
<dbReference type="Pfam" id="PF02771">
    <property type="entry name" value="Acyl-CoA_dh_N"/>
    <property type="match status" value="1"/>
</dbReference>
<evidence type="ECO:0000259" key="7">
    <source>
        <dbReference type="Pfam" id="PF00441"/>
    </source>
</evidence>
<keyword evidence="3 6" id="KW-0285">Flavoprotein</keyword>
<dbReference type="InterPro" id="IPR006091">
    <property type="entry name" value="Acyl-CoA_Oxase/DH_mid-dom"/>
</dbReference>